<comment type="caution">
    <text evidence="1">The sequence shown here is derived from an EMBL/GenBank/DDBJ whole genome shotgun (WGS) entry which is preliminary data.</text>
</comment>
<accession>A0A8J7W800</accession>
<dbReference type="OrthoDB" id="119939at2157"/>
<evidence type="ECO:0000313" key="2">
    <source>
        <dbReference type="Proteomes" id="UP000730161"/>
    </source>
</evidence>
<sequence>MILEESLIFNSEEEADLILKHLRDLGAAGKKIYRSTAFSEELVTCSIGGFIAWFSDLAMEESNTDPEGSGPALPGTYAFQRDLMIRISKKLHLLLDGKKPGDLIYTHEEARQGLLSLLGRVQAMHNDDSDHDTYDDTWVSITIIMKDNDLVEETPDGFLLKREIGDPGSLLYEIRSLSEEIAFRESGSAYNPVFSTHYYIEPECVVVTDPRLYFCDPHDSIIDDLEEMDVDLDSFDQFYENYQTKRNVLNAMVEVIGRAGSISIDELIREMKDYSHPPGGEEDGFSIDLDPQVTQMIVHELQKAKILTGPDRRIRLGKAMGQKP</sequence>
<organism evidence="1 2">
    <name type="scientific">Methanocalculus chunghsingensis</name>
    <dbReference type="NCBI Taxonomy" id="156457"/>
    <lineage>
        <taxon>Archaea</taxon>
        <taxon>Methanobacteriati</taxon>
        <taxon>Methanobacteriota</taxon>
        <taxon>Stenosarchaea group</taxon>
        <taxon>Methanomicrobia</taxon>
        <taxon>Methanomicrobiales</taxon>
        <taxon>Methanocalculaceae</taxon>
        <taxon>Methanocalculus</taxon>
    </lineage>
</organism>
<dbReference type="EMBL" id="JWHL01000012">
    <property type="protein sequence ID" value="MBR1369366.1"/>
    <property type="molecule type" value="Genomic_DNA"/>
</dbReference>
<dbReference type="AlphaFoldDB" id="A0A8J7W800"/>
<gene>
    <name evidence="1" type="ORF">RJ53_07605</name>
</gene>
<keyword evidence="2" id="KW-1185">Reference proteome</keyword>
<dbReference type="Proteomes" id="UP000730161">
    <property type="component" value="Unassembled WGS sequence"/>
</dbReference>
<name>A0A8J7W800_9EURY</name>
<reference evidence="1" key="1">
    <citation type="submission" date="2014-12" db="EMBL/GenBank/DDBJ databases">
        <authorList>
            <person name="Huang H.-H."/>
            <person name="Chen S.-C."/>
            <person name="Lai M.-C."/>
        </authorList>
    </citation>
    <scope>NUCLEOTIDE SEQUENCE</scope>
    <source>
        <strain evidence="1">K1F9705b</strain>
    </source>
</reference>
<proteinExistence type="predicted"/>
<evidence type="ECO:0000313" key="1">
    <source>
        <dbReference type="EMBL" id="MBR1369366.1"/>
    </source>
</evidence>
<dbReference type="RefSeq" id="WP_211531069.1">
    <property type="nucleotide sequence ID" value="NZ_JWHL01000012.1"/>
</dbReference>
<protein>
    <submittedName>
        <fullName evidence="1">Uncharacterized protein</fullName>
    </submittedName>
</protein>